<evidence type="ECO:0000313" key="11">
    <source>
        <dbReference type="EMBL" id="VDP02134.1"/>
    </source>
</evidence>
<name>A0A183IJB9_9BILA</name>
<dbReference type="AlphaFoldDB" id="A0A183IJB9"/>
<evidence type="ECO:0000256" key="5">
    <source>
        <dbReference type="ARBA" id="ARBA00022491"/>
    </source>
</evidence>
<dbReference type="WBParaSite" id="SBAD_0000388501-mRNA-1">
    <property type="protein sequence ID" value="SBAD_0000388501-mRNA-1"/>
    <property type="gene ID" value="SBAD_0000388501"/>
</dbReference>
<evidence type="ECO:0000256" key="9">
    <source>
        <dbReference type="SAM" id="Coils"/>
    </source>
</evidence>
<comment type="similarity">
    <text evidence="3">Belongs to the CNOT2/3/5 family.</text>
</comment>
<evidence type="ECO:0000256" key="3">
    <source>
        <dbReference type="ARBA" id="ARBA00007682"/>
    </source>
</evidence>
<evidence type="ECO:0000256" key="7">
    <source>
        <dbReference type="ARBA" id="ARBA00023163"/>
    </source>
</evidence>
<dbReference type="Proteomes" id="UP000270296">
    <property type="component" value="Unassembled WGS sequence"/>
</dbReference>
<comment type="subcellular location">
    <subcellularLocation>
        <location evidence="2">Cytoplasm</location>
    </subcellularLocation>
    <subcellularLocation>
        <location evidence="1">Nucleus</location>
    </subcellularLocation>
</comment>
<proteinExistence type="inferred from homology"/>
<reference evidence="11 12" key="2">
    <citation type="submission" date="2018-11" db="EMBL/GenBank/DDBJ databases">
        <authorList>
            <consortium name="Pathogen Informatics"/>
        </authorList>
    </citation>
    <scope>NUCLEOTIDE SEQUENCE [LARGE SCALE GENOMIC DNA]</scope>
</reference>
<evidence type="ECO:0000313" key="13">
    <source>
        <dbReference type="WBParaSite" id="SBAD_0000388501-mRNA-1"/>
    </source>
</evidence>
<evidence type="ECO:0000256" key="1">
    <source>
        <dbReference type="ARBA" id="ARBA00004123"/>
    </source>
</evidence>
<dbReference type="GO" id="GO:0030015">
    <property type="term" value="C:CCR4-NOT core complex"/>
    <property type="evidence" value="ECO:0007669"/>
    <property type="project" value="InterPro"/>
</dbReference>
<reference evidence="13" key="1">
    <citation type="submission" date="2016-06" db="UniProtKB">
        <authorList>
            <consortium name="WormBaseParasite"/>
        </authorList>
    </citation>
    <scope>IDENTIFICATION</scope>
</reference>
<evidence type="ECO:0000259" key="10">
    <source>
        <dbReference type="Pfam" id="PF04065"/>
    </source>
</evidence>
<dbReference type="Gene3D" id="2.30.30.1020">
    <property type="entry name" value="CCR4-NOT complex subunit 2/3/5, C-terminal domain"/>
    <property type="match status" value="1"/>
</dbReference>
<dbReference type="InterPro" id="IPR040168">
    <property type="entry name" value="Not2/3/5"/>
</dbReference>
<dbReference type="InterPro" id="IPR038635">
    <property type="entry name" value="CCR4-NOT_su2/3/5_C_sf"/>
</dbReference>
<dbReference type="EMBL" id="UZAM01007908">
    <property type="protein sequence ID" value="VDP02134.1"/>
    <property type="molecule type" value="Genomic_DNA"/>
</dbReference>
<dbReference type="Pfam" id="PF04065">
    <property type="entry name" value="Not3"/>
    <property type="match status" value="1"/>
</dbReference>
<dbReference type="GO" id="GO:0006355">
    <property type="term" value="P:regulation of DNA-templated transcription"/>
    <property type="evidence" value="ECO:0007669"/>
    <property type="project" value="InterPro"/>
</dbReference>
<dbReference type="OrthoDB" id="293823at2759"/>
<evidence type="ECO:0000313" key="12">
    <source>
        <dbReference type="Proteomes" id="UP000270296"/>
    </source>
</evidence>
<feature type="domain" description="CCR4-Not complex component Not N-terminal" evidence="10">
    <location>
        <begin position="4"/>
        <end position="188"/>
    </location>
</feature>
<feature type="coiled-coil region" evidence="9">
    <location>
        <begin position="38"/>
        <end position="97"/>
    </location>
</feature>
<evidence type="ECO:0000256" key="2">
    <source>
        <dbReference type="ARBA" id="ARBA00004496"/>
    </source>
</evidence>
<keyword evidence="6" id="KW-0805">Transcription regulation</keyword>
<evidence type="ECO:0000256" key="6">
    <source>
        <dbReference type="ARBA" id="ARBA00023015"/>
    </source>
</evidence>
<dbReference type="PANTHER" id="PTHR23326">
    <property type="entry name" value="CCR4 NOT-RELATED"/>
    <property type="match status" value="1"/>
</dbReference>
<organism evidence="13">
    <name type="scientific">Soboliphyme baturini</name>
    <dbReference type="NCBI Taxonomy" id="241478"/>
    <lineage>
        <taxon>Eukaryota</taxon>
        <taxon>Metazoa</taxon>
        <taxon>Ecdysozoa</taxon>
        <taxon>Nematoda</taxon>
        <taxon>Enoplea</taxon>
        <taxon>Dorylaimia</taxon>
        <taxon>Dioctophymatida</taxon>
        <taxon>Dioctophymatoidea</taxon>
        <taxon>Soboliphymatidae</taxon>
        <taxon>Soboliphyme</taxon>
    </lineage>
</organism>
<gene>
    <name evidence="11" type="ORF">SBAD_LOCUS3715</name>
</gene>
<keyword evidence="9" id="KW-0175">Coiled coil</keyword>
<keyword evidence="12" id="KW-1185">Reference proteome</keyword>
<dbReference type="GO" id="GO:0005634">
    <property type="term" value="C:nucleus"/>
    <property type="evidence" value="ECO:0007669"/>
    <property type="project" value="UniProtKB-SubCell"/>
</dbReference>
<protein>
    <submittedName>
        <fullName evidence="13">Not3 domain-containing protein</fullName>
    </submittedName>
</protein>
<keyword evidence="4" id="KW-0963">Cytoplasm</keyword>
<keyword evidence="5" id="KW-0678">Repressor</keyword>
<sequence length="241" mass="29293">MADKRKLQAEIDRCIKKVQEGVELFDEIWEKVHEAINLNQKEKFESDLKKEIKKLQRLRDQIKGWQNCNDIKDKTQLQEFRRLIEQKMEQFKVVERETKTKAYSKQGLGAEQKVDPREKEKEETIGWLQVRPFHLQLLSHLTSYMKPHKQDRLDELRRLMERHKYHVLKLELILRLLNNHSVEAHQIPSYYPQVPPPMADTLEYFNRLSPETLFFIFYYMEKFLNNFPFCYLQTFKYSVVN</sequence>
<evidence type="ECO:0000256" key="8">
    <source>
        <dbReference type="ARBA" id="ARBA00023242"/>
    </source>
</evidence>
<keyword evidence="8" id="KW-0539">Nucleus</keyword>
<accession>A0A183IJB9</accession>
<keyword evidence="7" id="KW-0804">Transcription</keyword>
<dbReference type="GO" id="GO:0005737">
    <property type="term" value="C:cytoplasm"/>
    <property type="evidence" value="ECO:0007669"/>
    <property type="project" value="UniProtKB-SubCell"/>
</dbReference>
<dbReference type="InterPro" id="IPR007207">
    <property type="entry name" value="Not_N"/>
</dbReference>
<evidence type="ECO:0000256" key="4">
    <source>
        <dbReference type="ARBA" id="ARBA00022490"/>
    </source>
</evidence>